<sequence>MEAYPIEYVEHNLPLVLLSGLGKNDPSLAGPALTRQEYGAGVQIESPECKTDQAQALLREAKSLDGHNLPWNSASLPGPTGSIRFRVKTIGRTYTLPARKAAPIPQSPGVEGVPSAKNTELHSPLSPLSPSSPVFPDGIFTARWYTKHQQQVPSIFLAFFDLNANEAAQDEQIKNDINAVKGALSRSGFKTRFAAILISDRSILHAPELEDRVASVRRATALDLKTGLFFMPPMSSQVEIATFVQDMMKALQPSCVEYYRDLTKHARRKKARGGPPPLANTPVGGASQSTATSGWNVRYEVKQGVFAEFRQEMDVAERHYSAAIEELFSSEGGVFETTASWSPRWDEARLLCDSIALRTIRCQLWNGNHTGAVQSWQNYKQRTKDLIDRRGKGTNSYGWDAWEARWASIMSQLVDRAQIWGFQKATQNDSGEWSEVQVYAQPEKAIATAERLPPWNLLHHSGYWLRLLAKGIKSRWEKADAIPEEDRVPPGQSPASAVANRWKTYDVYMVPEPHQEKPVSGESAYDHPAELGAACIRAAEAFEARRQIRMAEQLKLELAEDFVGAGRHSDALQVLTSLWETCSWREDEWFRPFSRLLRLLSDCASRDKTTSNAALMPALTWELLSIAPSDLPEGSVSFSQCLDLWEVETPINLKFEGKQRLCPVMVSFAFRSLESHVGEPQECQLSLEYRTSKASEPLVIDRVELAVGSKTIVIRHDAQKSTINGAAVLRRLSTLREGEDGSSGTTTDLSLAPMTRKYFEFSILLREAQLWQINAVTIFVQTPNFSISHSVRDDNIRTSRSWMLGTDGKLDDLLLAHMDAKSINVLPKPPKVKLQLNGLRNHCYTDELVRLRLQLINEEAEAMSGSMTAKAIGPAGEVLAFTWSNNDTGDDVLYLAEIAANAASSAELAIQAPPEASTFTLTIDLRYTLISDPGTPLTKSVTAELVFVAPFETKFTFQPRLHDDPWPSYFDPSGESTKAAPDGVVQLWKLGAQVASLAELSIKLHKLELLVHEIESDALCNILPSINSDEKDVGPGGKLMAPFELTTQKYSLDDRRPSHLDLSLVIEWSFETNSSRATTEIAVPRLTIPTSEPRVLCTARPDRSSAETLHVQYHLENPSTHFLTFALTMEASEEFAFSGAKYRTLSLAPLSRNHVDYQLILHQDIEPDTDGNEGLWVVPNLQVVDSYYQKNLRVHPAGPNVKLDEKRDVCVWFGKAEAK</sequence>
<dbReference type="Proteomes" id="UP000660729">
    <property type="component" value="Unassembled WGS sequence"/>
</dbReference>
<dbReference type="InterPro" id="IPR021773">
    <property type="entry name" value="TPC11"/>
</dbReference>
<name>A0A8H6VCC5_9PEZI</name>
<feature type="region of interest" description="Disordered" evidence="1">
    <location>
        <begin position="266"/>
        <end position="290"/>
    </location>
</feature>
<dbReference type="PANTHER" id="PTHR14374:SF0">
    <property type="entry name" value="TRAFFICKING PROTEIN PARTICLE COMPLEX SUBUNIT 11"/>
    <property type="match status" value="1"/>
</dbReference>
<evidence type="ECO:0000259" key="2">
    <source>
        <dbReference type="Pfam" id="PF07919"/>
    </source>
</evidence>
<dbReference type="PANTHER" id="PTHR14374">
    <property type="entry name" value="FOIE GRAS"/>
    <property type="match status" value="1"/>
</dbReference>
<evidence type="ECO:0000256" key="1">
    <source>
        <dbReference type="SAM" id="MobiDB-lite"/>
    </source>
</evidence>
<dbReference type="InterPro" id="IPR012880">
    <property type="entry name" value="Gryzun"/>
</dbReference>
<evidence type="ECO:0000259" key="3">
    <source>
        <dbReference type="Pfam" id="PF11817"/>
    </source>
</evidence>
<organism evidence="4 5">
    <name type="scientific">Pseudocercospora fuligena</name>
    <dbReference type="NCBI Taxonomy" id="685502"/>
    <lineage>
        <taxon>Eukaryota</taxon>
        <taxon>Fungi</taxon>
        <taxon>Dikarya</taxon>
        <taxon>Ascomycota</taxon>
        <taxon>Pezizomycotina</taxon>
        <taxon>Dothideomycetes</taxon>
        <taxon>Dothideomycetidae</taxon>
        <taxon>Mycosphaerellales</taxon>
        <taxon>Mycosphaerellaceae</taxon>
        <taxon>Pseudocercospora</taxon>
    </lineage>
</organism>
<comment type="caution">
    <text evidence="4">The sequence shown here is derived from an EMBL/GenBank/DDBJ whole genome shotgun (WGS) entry which is preliminary data.</text>
</comment>
<dbReference type="EMBL" id="JABCIY010000329">
    <property type="protein sequence ID" value="KAF7185442.1"/>
    <property type="molecule type" value="Genomic_DNA"/>
</dbReference>
<protein>
    <submittedName>
        <fullName evidence="4">Trafficking protein particle complex subunit 11</fullName>
    </submittedName>
</protein>
<feature type="domain" description="Trafficking protein particle complex subunit 11" evidence="3">
    <location>
        <begin position="344"/>
        <end position="607"/>
    </location>
</feature>
<keyword evidence="5" id="KW-1185">Reference proteome</keyword>
<evidence type="ECO:0000313" key="5">
    <source>
        <dbReference type="Proteomes" id="UP000660729"/>
    </source>
</evidence>
<accession>A0A8H6VCC5</accession>
<reference evidence="4" key="1">
    <citation type="submission" date="2020-04" db="EMBL/GenBank/DDBJ databases">
        <title>Draft genome resource of the tomato pathogen Pseudocercospora fuligena.</title>
        <authorList>
            <person name="Zaccaron A."/>
        </authorList>
    </citation>
    <scope>NUCLEOTIDE SEQUENCE</scope>
    <source>
        <strain evidence="4">PF001</strain>
    </source>
</reference>
<feature type="region of interest" description="Disordered" evidence="1">
    <location>
        <begin position="100"/>
        <end position="128"/>
    </location>
</feature>
<dbReference type="AlphaFoldDB" id="A0A8H6VCC5"/>
<dbReference type="Pfam" id="PF11817">
    <property type="entry name" value="Foie-gras_1"/>
    <property type="match status" value="1"/>
</dbReference>
<dbReference type="Pfam" id="PF07919">
    <property type="entry name" value="Gryzun"/>
    <property type="match status" value="1"/>
</dbReference>
<dbReference type="OrthoDB" id="6278596at2759"/>
<gene>
    <name evidence="4" type="ORF">HII31_13215</name>
</gene>
<proteinExistence type="predicted"/>
<evidence type="ECO:0000313" key="4">
    <source>
        <dbReference type="EMBL" id="KAF7185442.1"/>
    </source>
</evidence>
<feature type="domain" description="Gryzun putative trafficking through Golgi" evidence="2">
    <location>
        <begin position="658"/>
        <end position="1212"/>
    </location>
</feature>